<evidence type="ECO:0000259" key="2">
    <source>
        <dbReference type="Pfam" id="PF11412"/>
    </source>
</evidence>
<evidence type="ECO:0000313" key="3">
    <source>
        <dbReference type="EMBL" id="SDD74993.1"/>
    </source>
</evidence>
<name>A0A1G6XAX2_9SPHI</name>
<dbReference type="RefSeq" id="WP_091146498.1">
    <property type="nucleotide sequence ID" value="NZ_FNAI01000002.1"/>
</dbReference>
<reference evidence="3 4" key="1">
    <citation type="submission" date="2016-10" db="EMBL/GenBank/DDBJ databases">
        <authorList>
            <person name="de Groot N.N."/>
        </authorList>
    </citation>
    <scope>NUCLEOTIDE SEQUENCE [LARGE SCALE GENOMIC DNA]</scope>
    <source>
        <strain evidence="3 4">47C3B</strain>
    </source>
</reference>
<organism evidence="3 4">
    <name type="scientific">Mucilaginibacter pineti</name>
    <dbReference type="NCBI Taxonomy" id="1391627"/>
    <lineage>
        <taxon>Bacteria</taxon>
        <taxon>Pseudomonadati</taxon>
        <taxon>Bacteroidota</taxon>
        <taxon>Sphingobacteriia</taxon>
        <taxon>Sphingobacteriales</taxon>
        <taxon>Sphingobacteriaceae</taxon>
        <taxon>Mucilaginibacter</taxon>
    </lineage>
</organism>
<protein>
    <submittedName>
        <fullName evidence="3">Disulphide bond corrector protein DsbC</fullName>
    </submittedName>
</protein>
<feature type="signal peptide" evidence="1">
    <location>
        <begin position="1"/>
        <end position="19"/>
    </location>
</feature>
<dbReference type="STRING" id="1391627.SAMN05216464_102458"/>
<evidence type="ECO:0000256" key="1">
    <source>
        <dbReference type="SAM" id="SignalP"/>
    </source>
</evidence>
<dbReference type="OrthoDB" id="767251at2"/>
<keyword evidence="4" id="KW-1185">Reference proteome</keyword>
<dbReference type="Gene3D" id="2.60.40.1250">
    <property type="entry name" value="Thiol:disulfide interchange protein DsbD, N-terminal domain"/>
    <property type="match status" value="1"/>
</dbReference>
<sequence length="148" mass="16404">MKKIILTALSIVLSTAAFSQIHAPVKWSYAAKKVGKDQAIVFVKATIEKGWHIYSQHAADDSQLKTSLTFNKDNNYTLIGNTTEPKPQTKFEPAIKANVGYFEQSVIFQQKVKLNSAAATVNGTVNYLVCDSKQCLPPEEVEFKIPVK</sequence>
<evidence type="ECO:0000313" key="4">
    <source>
        <dbReference type="Proteomes" id="UP000199072"/>
    </source>
</evidence>
<dbReference type="EMBL" id="FNAI01000002">
    <property type="protein sequence ID" value="SDD74993.1"/>
    <property type="molecule type" value="Genomic_DNA"/>
</dbReference>
<proteinExistence type="predicted"/>
<feature type="chain" id="PRO_5011460669" evidence="1">
    <location>
        <begin position="20"/>
        <end position="148"/>
    </location>
</feature>
<dbReference type="InterPro" id="IPR028250">
    <property type="entry name" value="DsbDN"/>
</dbReference>
<dbReference type="AlphaFoldDB" id="A0A1G6XAX2"/>
<accession>A0A1G6XAX2</accession>
<gene>
    <name evidence="3" type="ORF">SAMN05216464_102458</name>
</gene>
<dbReference type="InterPro" id="IPR036929">
    <property type="entry name" value="DsbDN_sf"/>
</dbReference>
<dbReference type="Proteomes" id="UP000199072">
    <property type="component" value="Unassembled WGS sequence"/>
</dbReference>
<feature type="domain" description="Thiol:disulfide interchange protein DsbD N-terminal" evidence="2">
    <location>
        <begin position="35"/>
        <end position="143"/>
    </location>
</feature>
<dbReference type="Pfam" id="PF11412">
    <property type="entry name" value="DsbD_N"/>
    <property type="match status" value="1"/>
</dbReference>
<keyword evidence="1" id="KW-0732">Signal</keyword>